<name>A0ABT8SAW8_9BURK</name>
<accession>A0ABT8SAW8</accession>
<organism evidence="1 2">
    <name type="scientific">Variovorax ginsengisoli</name>
    <dbReference type="NCBI Taxonomy" id="363844"/>
    <lineage>
        <taxon>Bacteria</taxon>
        <taxon>Pseudomonadati</taxon>
        <taxon>Pseudomonadota</taxon>
        <taxon>Betaproteobacteria</taxon>
        <taxon>Burkholderiales</taxon>
        <taxon>Comamonadaceae</taxon>
        <taxon>Variovorax</taxon>
    </lineage>
</organism>
<comment type="caution">
    <text evidence="1">The sequence shown here is derived from an EMBL/GenBank/DDBJ whole genome shotgun (WGS) entry which is preliminary data.</text>
</comment>
<keyword evidence="2" id="KW-1185">Reference proteome</keyword>
<sequence>MNPFHRHIVPETAVWPAVQRPVAYVQVGDLVEMWVRRAPSDFATCEFCQTVNHQSDARCRTCGCPLPVGDEADPAPEPRAVRQRTAPAPAVKSLTNVMRLALLPPLLLFVGFAGWYQSRLPGTAPHAAVAVAATVPAAAPSHAAPKRKPSRLAAGDLGLSEGEVAIVSGSGSPAALADEEAEPARAVAAESNAPTRTRKVAVQSAAVRAERNPLAACSGSNFFARAICVNSRCADPRSAHLGQCREAIRQRQIDEARRNPTLMG</sequence>
<dbReference type="EMBL" id="JAUKVY010000024">
    <property type="protein sequence ID" value="MDO1536066.1"/>
    <property type="molecule type" value="Genomic_DNA"/>
</dbReference>
<evidence type="ECO:0000313" key="1">
    <source>
        <dbReference type="EMBL" id="MDO1536066.1"/>
    </source>
</evidence>
<evidence type="ECO:0000313" key="2">
    <source>
        <dbReference type="Proteomes" id="UP001169027"/>
    </source>
</evidence>
<gene>
    <name evidence="1" type="ORF">Q2T77_27640</name>
</gene>
<proteinExistence type="predicted"/>
<evidence type="ECO:0008006" key="3">
    <source>
        <dbReference type="Google" id="ProtNLM"/>
    </source>
</evidence>
<reference evidence="1" key="1">
    <citation type="submission" date="2023-06" db="EMBL/GenBank/DDBJ databases">
        <authorList>
            <person name="Jiang Y."/>
            <person name="Liu Q."/>
        </authorList>
    </citation>
    <scope>NUCLEOTIDE SEQUENCE</scope>
    <source>
        <strain evidence="1">CGMCC 1.12090</strain>
    </source>
</reference>
<protein>
    <recommendedName>
        <fullName evidence="3">RanBP2-type domain-containing protein</fullName>
    </recommendedName>
</protein>
<dbReference type="RefSeq" id="WP_301813952.1">
    <property type="nucleotide sequence ID" value="NZ_JAUJZH010000024.1"/>
</dbReference>
<dbReference type="Proteomes" id="UP001169027">
    <property type="component" value="Unassembled WGS sequence"/>
</dbReference>